<keyword evidence="12" id="KW-0012">Acyltransferase</keyword>
<evidence type="ECO:0000313" key="14">
    <source>
        <dbReference type="Proteomes" id="UP000619376"/>
    </source>
</evidence>
<dbReference type="GO" id="GO:0005886">
    <property type="term" value="C:plasma membrane"/>
    <property type="evidence" value="ECO:0007669"/>
    <property type="project" value="UniProtKB-SubCell"/>
</dbReference>
<dbReference type="Proteomes" id="UP000539473">
    <property type="component" value="Unassembled WGS sequence"/>
</dbReference>
<dbReference type="GO" id="GO:0008654">
    <property type="term" value="P:phospholipid biosynthetic process"/>
    <property type="evidence" value="ECO:0007669"/>
    <property type="project" value="UniProtKB-UniRule"/>
</dbReference>
<dbReference type="HAMAP" id="MF_01043">
    <property type="entry name" value="PlsY"/>
    <property type="match status" value="1"/>
</dbReference>
<reference evidence="11" key="1">
    <citation type="journal article" date="2014" name="Int. J. Syst. Evol. Microbiol.">
        <title>Complete genome of a new Firmicutes species belonging to the dominant human colonic microbiota ('Ruminococcus bicirculans') reveals two chromosomes and a selective capacity to utilize plant glucans.</title>
        <authorList>
            <consortium name="NISC Comparative Sequencing Program"/>
            <person name="Wegmann U."/>
            <person name="Louis P."/>
            <person name="Goesmann A."/>
            <person name="Henrissat B."/>
            <person name="Duncan S.H."/>
            <person name="Flint H.J."/>
        </authorList>
    </citation>
    <scope>NUCLEOTIDE SEQUENCE</scope>
    <source>
        <strain evidence="11">CGMCC 1.18437</strain>
    </source>
</reference>
<evidence type="ECO:0000256" key="2">
    <source>
        <dbReference type="ARBA" id="ARBA00022516"/>
    </source>
</evidence>
<keyword evidence="4 10" id="KW-0812">Transmembrane</keyword>
<protein>
    <recommendedName>
        <fullName evidence="10">Glycerol-3-phosphate acyltransferase</fullName>
    </recommendedName>
    <alternativeName>
        <fullName evidence="10">Acyl-PO4 G3P acyltransferase</fullName>
    </alternativeName>
    <alternativeName>
        <fullName evidence="10">Acyl-phosphate--glycerol-3-phosphate acyltransferase</fullName>
    </alternativeName>
    <alternativeName>
        <fullName evidence="10">G3P acyltransferase</fullName>
        <shortName evidence="10">GPAT</shortName>
        <ecNumber evidence="10">2.3.1.275</ecNumber>
    </alternativeName>
    <alternativeName>
        <fullName evidence="10">Lysophosphatidic acid synthase</fullName>
        <shortName evidence="10">LPA synthase</shortName>
    </alternativeName>
</protein>
<evidence type="ECO:0000256" key="10">
    <source>
        <dbReference type="HAMAP-Rule" id="MF_01043"/>
    </source>
</evidence>
<dbReference type="PANTHER" id="PTHR30309:SF0">
    <property type="entry name" value="GLYCEROL-3-PHOSPHATE ACYLTRANSFERASE-RELATED"/>
    <property type="match status" value="1"/>
</dbReference>
<sequence>MTLVTVFALLLSYLLGSIPAAAWVARARGVDIRTVGSGNSGATNVLRSVGRGPALAVAVFDILKGALAVVIARALGLDPLWSALCGLAAVIGHNYSPFLGFRGGKGVATSFGTLAVIDPVVGACAFVLGIFTMWLTRFVSAGSIIAAVAAGLLVMVMQRPIWMTVIVLLLAGQLVWLHRANITRLHEGTERRLGEKVK</sequence>
<evidence type="ECO:0000256" key="3">
    <source>
        <dbReference type="ARBA" id="ARBA00022679"/>
    </source>
</evidence>
<feature type="transmembrane region" description="Helical" evidence="10">
    <location>
        <begin position="138"/>
        <end position="155"/>
    </location>
</feature>
<reference evidence="12 13" key="3">
    <citation type="submission" date="2020-08" db="EMBL/GenBank/DDBJ databases">
        <title>Genomic Encyclopedia of Type Strains, Phase IV (KMG-IV): sequencing the most valuable type-strain genomes for metagenomic binning, comparative biology and taxonomic classification.</title>
        <authorList>
            <person name="Goeker M."/>
        </authorList>
    </citation>
    <scope>NUCLEOTIDE SEQUENCE [LARGE SCALE GENOMIC DNA]</scope>
    <source>
        <strain evidence="12 13">DSM 27521</strain>
    </source>
</reference>
<comment type="pathway">
    <text evidence="10">Lipid metabolism; phospholipid metabolism.</text>
</comment>
<keyword evidence="7 10" id="KW-0472">Membrane</keyword>
<comment type="subcellular location">
    <subcellularLocation>
        <location evidence="10">Cell membrane</location>
        <topology evidence="10">Multi-pass membrane protein</topology>
    </subcellularLocation>
</comment>
<reference evidence="11" key="4">
    <citation type="submission" date="2024-05" db="EMBL/GenBank/DDBJ databases">
        <authorList>
            <person name="Sun Q."/>
            <person name="Zhou Y."/>
        </authorList>
    </citation>
    <scope>NUCLEOTIDE SEQUENCE</scope>
    <source>
        <strain evidence="11">CGMCC 1.18437</strain>
    </source>
</reference>
<dbReference type="Proteomes" id="UP000619376">
    <property type="component" value="Unassembled WGS sequence"/>
</dbReference>
<reference evidence="14" key="2">
    <citation type="journal article" date="2019" name="Int. J. Syst. Evol. Microbiol.">
        <title>The Global Catalogue of Microorganisms (GCM) 10K type strain sequencing project: providing services to taxonomists for standard genome sequencing and annotation.</title>
        <authorList>
            <consortium name="The Broad Institute Genomics Platform"/>
            <consortium name="The Broad Institute Genome Sequencing Center for Infectious Disease"/>
            <person name="Wu L."/>
            <person name="Ma J."/>
        </authorList>
    </citation>
    <scope>NUCLEOTIDE SEQUENCE [LARGE SCALE GENOMIC DNA]</scope>
    <source>
        <strain evidence="14">CGMCC 1.18437</strain>
    </source>
</reference>
<comment type="catalytic activity">
    <reaction evidence="10">
        <text>an acyl phosphate + sn-glycerol 3-phosphate = a 1-acyl-sn-glycero-3-phosphate + phosphate</text>
        <dbReference type="Rhea" id="RHEA:34075"/>
        <dbReference type="ChEBI" id="CHEBI:43474"/>
        <dbReference type="ChEBI" id="CHEBI:57597"/>
        <dbReference type="ChEBI" id="CHEBI:57970"/>
        <dbReference type="ChEBI" id="CHEBI:59918"/>
        <dbReference type="EC" id="2.3.1.275"/>
    </reaction>
</comment>
<keyword evidence="9 10" id="KW-1208">Phospholipid metabolism</keyword>
<gene>
    <name evidence="10" type="primary">plsY</name>
    <name evidence="11" type="synonym">plsY1</name>
    <name evidence="11" type="ORF">GCM10017781_34260</name>
    <name evidence="12" type="ORF">HNQ07_003409</name>
</gene>
<name>A0A7W8KJY3_9DEIO</name>
<evidence type="ECO:0000313" key="13">
    <source>
        <dbReference type="Proteomes" id="UP000539473"/>
    </source>
</evidence>
<keyword evidence="1 10" id="KW-1003">Cell membrane</keyword>
<keyword evidence="5 10" id="KW-1133">Transmembrane helix</keyword>
<keyword evidence="8 10" id="KW-0594">Phospholipid biosynthesis</keyword>
<dbReference type="InterPro" id="IPR003811">
    <property type="entry name" value="G3P_acylTferase_PlsY"/>
</dbReference>
<comment type="function">
    <text evidence="10">Catalyzes the transfer of an acyl group from acyl-phosphate (acyl-PO(4)) to glycerol-3-phosphate (G3P) to form lysophosphatidic acid (LPA). This enzyme utilizes acyl-phosphate as fatty acyl donor, but not acyl-CoA or acyl-ACP.</text>
</comment>
<dbReference type="PANTHER" id="PTHR30309">
    <property type="entry name" value="INNER MEMBRANE PROTEIN YGIH"/>
    <property type="match status" value="1"/>
</dbReference>
<evidence type="ECO:0000256" key="7">
    <source>
        <dbReference type="ARBA" id="ARBA00023136"/>
    </source>
</evidence>
<dbReference type="GO" id="GO:0043772">
    <property type="term" value="F:acyl-phosphate glycerol-3-phosphate acyltransferase activity"/>
    <property type="evidence" value="ECO:0007669"/>
    <property type="project" value="UniProtKB-UniRule"/>
</dbReference>
<dbReference type="EC" id="2.3.1.275" evidence="10"/>
<evidence type="ECO:0000256" key="8">
    <source>
        <dbReference type="ARBA" id="ARBA00023209"/>
    </source>
</evidence>
<evidence type="ECO:0000313" key="11">
    <source>
        <dbReference type="EMBL" id="GHF55168.1"/>
    </source>
</evidence>
<comment type="subunit">
    <text evidence="10">Probably interacts with PlsX.</text>
</comment>
<dbReference type="SMART" id="SM01207">
    <property type="entry name" value="G3P_acyltransf"/>
    <property type="match status" value="1"/>
</dbReference>
<feature type="transmembrane region" description="Helical" evidence="10">
    <location>
        <begin position="161"/>
        <end position="177"/>
    </location>
</feature>
<dbReference type="Pfam" id="PF02660">
    <property type="entry name" value="G3P_acyltransf"/>
    <property type="match status" value="1"/>
</dbReference>
<evidence type="ECO:0000256" key="9">
    <source>
        <dbReference type="ARBA" id="ARBA00023264"/>
    </source>
</evidence>
<proteinExistence type="inferred from homology"/>
<feature type="transmembrane region" description="Helical" evidence="10">
    <location>
        <begin position="79"/>
        <end position="96"/>
    </location>
</feature>
<feature type="transmembrane region" description="Helical" evidence="10">
    <location>
        <begin position="108"/>
        <end position="131"/>
    </location>
</feature>
<dbReference type="EMBL" id="JACHFK010000009">
    <property type="protein sequence ID" value="MBB5377909.1"/>
    <property type="molecule type" value="Genomic_DNA"/>
</dbReference>
<evidence type="ECO:0000256" key="1">
    <source>
        <dbReference type="ARBA" id="ARBA00022475"/>
    </source>
</evidence>
<evidence type="ECO:0000256" key="6">
    <source>
        <dbReference type="ARBA" id="ARBA00023098"/>
    </source>
</evidence>
<dbReference type="NCBIfam" id="TIGR00023">
    <property type="entry name" value="glycerol-3-phosphate 1-O-acyltransferase PlsY"/>
    <property type="match status" value="1"/>
</dbReference>
<accession>A0A7W8KJY3</accession>
<dbReference type="RefSeq" id="WP_184113878.1">
    <property type="nucleotide sequence ID" value="NZ_BNAJ01000010.1"/>
</dbReference>
<evidence type="ECO:0000256" key="4">
    <source>
        <dbReference type="ARBA" id="ARBA00022692"/>
    </source>
</evidence>
<comment type="caution">
    <text evidence="12">The sequence shown here is derived from an EMBL/GenBank/DDBJ whole genome shotgun (WGS) entry which is preliminary data.</text>
</comment>
<keyword evidence="14" id="KW-1185">Reference proteome</keyword>
<dbReference type="AlphaFoldDB" id="A0A7W8KJY3"/>
<organism evidence="12 13">
    <name type="scientific">Deinococcus metalli</name>
    <dbReference type="NCBI Taxonomy" id="1141878"/>
    <lineage>
        <taxon>Bacteria</taxon>
        <taxon>Thermotogati</taxon>
        <taxon>Deinococcota</taxon>
        <taxon>Deinococci</taxon>
        <taxon>Deinococcales</taxon>
        <taxon>Deinococcaceae</taxon>
        <taxon>Deinococcus</taxon>
    </lineage>
</organism>
<keyword evidence="3 10" id="KW-0808">Transferase</keyword>
<dbReference type="EMBL" id="BNAJ01000010">
    <property type="protein sequence ID" value="GHF55168.1"/>
    <property type="molecule type" value="Genomic_DNA"/>
</dbReference>
<evidence type="ECO:0000256" key="5">
    <source>
        <dbReference type="ARBA" id="ARBA00022989"/>
    </source>
</evidence>
<keyword evidence="6 10" id="KW-0443">Lipid metabolism</keyword>
<keyword evidence="2 10" id="KW-0444">Lipid biosynthesis</keyword>
<dbReference type="UniPathway" id="UPA00085"/>
<comment type="similarity">
    <text evidence="10">Belongs to the PlsY family.</text>
</comment>
<evidence type="ECO:0000313" key="12">
    <source>
        <dbReference type="EMBL" id="MBB5377909.1"/>
    </source>
</evidence>